<dbReference type="Proteomes" id="UP000009082">
    <property type="component" value="Unassembled WGS sequence"/>
</dbReference>
<dbReference type="HOGENOM" id="CLU_571190_0_0_1"/>
<reference evidence="2" key="1">
    <citation type="journal article" date="2009" name="PLoS Pathog.">
        <title>Genomic analyses of the microsporidian Nosema ceranae, an emergent pathogen of honey bees.</title>
        <authorList>
            <person name="Cornman R.S."/>
            <person name="Chen Y.P."/>
            <person name="Schatz M.C."/>
            <person name="Street C."/>
            <person name="Zhao Y."/>
            <person name="Desany B."/>
            <person name="Egholm M."/>
            <person name="Hutchison S."/>
            <person name="Pettis J.S."/>
            <person name="Lipkin W.I."/>
            <person name="Evans J.D."/>
        </authorList>
    </citation>
    <scope>NUCLEOTIDE SEQUENCE [LARGE SCALE GENOMIC DNA]</scope>
    <source>
        <strain evidence="2">BRL01</strain>
    </source>
</reference>
<dbReference type="AlphaFoldDB" id="C4VB98"/>
<organism evidence="2">
    <name type="scientific">Vairimorpha ceranae (strain BRL01)</name>
    <name type="common">Microsporidian parasite</name>
    <name type="synonym">Nosema ceranae</name>
    <dbReference type="NCBI Taxonomy" id="578460"/>
    <lineage>
        <taxon>Eukaryota</taxon>
        <taxon>Fungi</taxon>
        <taxon>Fungi incertae sedis</taxon>
        <taxon>Microsporidia</taxon>
        <taxon>Nosematidae</taxon>
        <taxon>Vairimorpha</taxon>
    </lineage>
</organism>
<accession>C4VB98</accession>
<sequence length="478" mass="53416">MNDDLQSTILVDVNSKQNGTIEASISRSTVLLSSYQPSTATKIILTQPETLSQTVKIEEYEKQSNNLPHDDMKNNIVYVPDKILTIDIPDLNYAKENSLKSTIISLEGQLSGPVQKNNIEDIQNVNKSSLSNLLTIDTPFDDTNQTSTSSKLISQNTSTVNIFKTTSLTSNNKFTVQNNDSVLNVDNHNTKVVTKTISSTVTIKIPRKTKLNNGFKRHTTTTTVVNVSTIYKPKKRSNGFFKNLINKMTGKNKNNLENNTNLNLLNSKSNNNIMSLKDIQTNINKKYTTDIKSITYSNINNIVTVTKNISDNLPVSVHIKDHKNSVKVNSINNSKYNTSTKVINTFLNNKKDINNRNNNYLQNSNKDLLSTNSFRNSSTVTSSDVPDKLLSTTKIKTVPSQNCTLILDIEIDTPSKAVKRNKTVTEFKTQVVTDTITSTTIIYSIDTITSTLTLQYQDTISPLPQYRTFVTSIVYINS</sequence>
<dbReference type="EMBL" id="ACOL01000457">
    <property type="protein sequence ID" value="EEQ81503.1"/>
    <property type="molecule type" value="Genomic_DNA"/>
</dbReference>
<dbReference type="InParanoid" id="C4VB98"/>
<evidence type="ECO:0000313" key="2">
    <source>
        <dbReference type="Proteomes" id="UP000009082"/>
    </source>
</evidence>
<dbReference type="KEGG" id="nce:NCER_102040"/>
<proteinExistence type="predicted"/>
<gene>
    <name evidence="1" type="ORF">NCER_102040</name>
</gene>
<dbReference type="VEuPathDB" id="MicrosporidiaDB:NCER_102040"/>
<name>C4VB98_VAIC1</name>
<evidence type="ECO:0000313" key="1">
    <source>
        <dbReference type="EMBL" id="EEQ81503.1"/>
    </source>
</evidence>
<protein>
    <submittedName>
        <fullName evidence="1">Uncharacterized protein</fullName>
    </submittedName>
</protein>